<dbReference type="Pfam" id="PF06862">
    <property type="entry name" value="Utp25_C"/>
    <property type="match status" value="1"/>
</dbReference>
<feature type="region of interest" description="Disordered" evidence="4">
    <location>
        <begin position="312"/>
        <end position="403"/>
    </location>
</feature>
<dbReference type="InterPro" id="IPR010678">
    <property type="entry name" value="UTP25"/>
</dbReference>
<dbReference type="InterPro" id="IPR053939">
    <property type="entry name" value="UTP25_C"/>
</dbReference>
<evidence type="ECO:0000259" key="6">
    <source>
        <dbReference type="Pfam" id="PF22916"/>
    </source>
</evidence>
<sequence length="946" mass="103389">MGKRNLAKLLKGTAGVGEAHAPPIKAPKLSQQPNGRHAAGHLERNAERRRKAGRSQPDAYHDSQRSMQDVGAAPGLGEGLESAAVGDAYSALVGMLSAGTGHVSEALRRRRKEAEGQESESESGNDSQGAGGEAEGSGSEDERSLPGPGGKAGQSKVESSEGNRSKRRDLEVGSATGESHKGGESEQGKDMDEISEEEELAGVQFTDPSHAQDQPVPTAAAQQQPMAATLLPPPVDTWEQHVERVLTDAQVQELQGQSTRPKYVDVHHPDHQGVLPAHCHWQAAQREGLPPAPATLDAYSIKDRLQTRWRDVHGQDGKEQQEAAASAAAGRAAAGAAAAATGSDHQDDNGTVEEPGSSKGEGGGRKPRGKRPREQQQEQQERKEEEQRIAQGIGEASRGSGGAFVSGCQRSVFAAMHSYADVTMPCRTYPSSMQDPDPIMDAYLLHCLNHVSKTADRIKRNNTRSEASAKQQQANGEAGSASVEDLPRDQGFTRPKVLILLPQRNLAFKLVVRLVALAMKETRADSVQGKERFVEQFTDPEAEEENMDEGTRNRRKAKPADWRALFSGNTDDHFRLGIKITRGAIRLFADLFESDIIVASPLALATKLAEDKRRAAGKVDRGKYATAAAAKAAKAAGSRGEAGAGSDFLSSIEVLVMDRADVMAMQNWAHVETVMEALNQLPRQQHGVDIMRVREWQLSGWAKHYRQNILLSSFLSPEMNALVGGPLCANHAGRLKVRHEEQGVLSRVVPQVQQVFERFKASSPTAMADARFEHFTHIVWPRLKDACGGGGMLLFVPHYFDFVRLRNFLSAEDADLFETISEYTAPPDVTAARSRFYHRRVKLLMYTERAHFYHRHRIRGIRDIMFYAPPEHAMFYPDLLNLMEDTGRAPTGPGGQPQDPETPTLAHHSTVGLLFCRWDALNLERLVGAARAKKMINGESSTFMFC</sequence>
<feature type="compositionally biased region" description="Basic and acidic residues" evidence="4">
    <location>
        <begin position="372"/>
        <end position="388"/>
    </location>
</feature>
<dbReference type="InterPro" id="IPR053940">
    <property type="entry name" value="UTP25_NTPase-like"/>
</dbReference>
<evidence type="ECO:0008006" key="9">
    <source>
        <dbReference type="Google" id="ProtNLM"/>
    </source>
</evidence>
<dbReference type="AlphaFoldDB" id="A0A6S8JRR6"/>
<dbReference type="GO" id="GO:0000462">
    <property type="term" value="P:maturation of SSU-rRNA from tricistronic rRNA transcript (SSU-rRNA, 5.8S rRNA, LSU-rRNA)"/>
    <property type="evidence" value="ECO:0007669"/>
    <property type="project" value="TreeGrafter"/>
</dbReference>
<dbReference type="EMBL" id="HBIP01018249">
    <property type="protein sequence ID" value="CAE0495693.1"/>
    <property type="molecule type" value="Transcribed_RNA"/>
</dbReference>
<evidence type="ECO:0000313" key="8">
    <source>
        <dbReference type="EMBL" id="CAE0495693.1"/>
    </source>
</evidence>
<reference evidence="8" key="1">
    <citation type="submission" date="2021-01" db="EMBL/GenBank/DDBJ databases">
        <authorList>
            <person name="Corre E."/>
            <person name="Pelletier E."/>
            <person name="Niang G."/>
            <person name="Scheremetjew M."/>
            <person name="Finn R."/>
            <person name="Kale V."/>
            <person name="Holt S."/>
            <person name="Cochrane G."/>
            <person name="Meng A."/>
            <person name="Brown T."/>
            <person name="Cohen L."/>
        </authorList>
    </citation>
    <scope>NUCLEOTIDE SEQUENCE</scope>
    <source>
        <strain evidence="8">CCMP1320</strain>
    </source>
</reference>
<feature type="compositionally biased region" description="Basic and acidic residues" evidence="4">
    <location>
        <begin position="158"/>
        <end position="171"/>
    </location>
</feature>
<dbReference type="GO" id="GO:0019843">
    <property type="term" value="F:rRNA binding"/>
    <property type="evidence" value="ECO:0007669"/>
    <property type="project" value="TreeGrafter"/>
</dbReference>
<feature type="region of interest" description="Disordered" evidence="4">
    <location>
        <begin position="1"/>
        <end position="79"/>
    </location>
</feature>
<evidence type="ECO:0000256" key="4">
    <source>
        <dbReference type="SAM" id="MobiDB-lite"/>
    </source>
</evidence>
<evidence type="ECO:0000259" key="5">
    <source>
        <dbReference type="Pfam" id="PF06862"/>
    </source>
</evidence>
<feature type="domain" description="UTP25 C-terminal" evidence="5">
    <location>
        <begin position="745"/>
        <end position="945"/>
    </location>
</feature>
<evidence type="ECO:0000313" key="7">
    <source>
        <dbReference type="EMBL" id="CAE0495692.1"/>
    </source>
</evidence>
<feature type="region of interest" description="Disordered" evidence="4">
    <location>
        <begin position="100"/>
        <end position="232"/>
    </location>
</feature>
<evidence type="ECO:0000256" key="3">
    <source>
        <dbReference type="ARBA" id="ARBA00023242"/>
    </source>
</evidence>
<protein>
    <recommendedName>
        <fullName evidence="9">U3 small nucleolar RNA-associated protein 25</fullName>
    </recommendedName>
</protein>
<dbReference type="PANTHER" id="PTHR12933">
    <property type="entry name" value="ORF PROTEIN-RELATED"/>
    <property type="match status" value="1"/>
</dbReference>
<feature type="compositionally biased region" description="Basic and acidic residues" evidence="4">
    <location>
        <begin position="312"/>
        <end position="321"/>
    </location>
</feature>
<name>A0A6S8JRR6_DUNTE</name>
<dbReference type="Gene3D" id="3.40.50.300">
    <property type="entry name" value="P-loop containing nucleotide triphosphate hydrolases"/>
    <property type="match status" value="1"/>
</dbReference>
<feature type="compositionally biased region" description="Polar residues" evidence="4">
    <location>
        <begin position="464"/>
        <end position="475"/>
    </location>
</feature>
<evidence type="ECO:0000256" key="1">
    <source>
        <dbReference type="ARBA" id="ARBA00004604"/>
    </source>
</evidence>
<dbReference type="PANTHER" id="PTHR12933:SF0">
    <property type="entry name" value="U3 SMALL NUCLEOLAR RNA-ASSOCIATED PROTEIN 25 HOMOLOG"/>
    <property type="match status" value="1"/>
</dbReference>
<dbReference type="InterPro" id="IPR027417">
    <property type="entry name" value="P-loop_NTPase"/>
</dbReference>
<comment type="subcellular location">
    <subcellularLocation>
        <location evidence="1">Nucleus</location>
        <location evidence="1">Nucleolus</location>
    </subcellularLocation>
</comment>
<evidence type="ECO:0000256" key="2">
    <source>
        <dbReference type="ARBA" id="ARBA00009223"/>
    </source>
</evidence>
<feature type="compositionally biased region" description="Low complexity" evidence="4">
    <location>
        <begin position="323"/>
        <end position="340"/>
    </location>
</feature>
<proteinExistence type="inferred from homology"/>
<dbReference type="EMBL" id="HBIP01018248">
    <property type="protein sequence ID" value="CAE0495692.1"/>
    <property type="molecule type" value="Transcribed_RNA"/>
</dbReference>
<feature type="compositionally biased region" description="Low complexity" evidence="4">
    <location>
        <begin position="211"/>
        <end position="230"/>
    </location>
</feature>
<dbReference type="GO" id="GO:0032040">
    <property type="term" value="C:small-subunit processome"/>
    <property type="evidence" value="ECO:0007669"/>
    <property type="project" value="TreeGrafter"/>
</dbReference>
<dbReference type="GO" id="GO:0034511">
    <property type="term" value="F:U3 snoRNA binding"/>
    <property type="evidence" value="ECO:0007669"/>
    <property type="project" value="InterPro"/>
</dbReference>
<gene>
    <name evidence="7" type="ORF">DTER00134_LOCUS10765</name>
    <name evidence="8" type="ORF">DTER00134_LOCUS10766</name>
</gene>
<organism evidence="8">
    <name type="scientific">Dunaliella tertiolecta</name>
    <name type="common">Green alga</name>
    <dbReference type="NCBI Taxonomy" id="3047"/>
    <lineage>
        <taxon>Eukaryota</taxon>
        <taxon>Viridiplantae</taxon>
        <taxon>Chlorophyta</taxon>
        <taxon>core chlorophytes</taxon>
        <taxon>Chlorophyceae</taxon>
        <taxon>CS clade</taxon>
        <taxon>Chlamydomonadales</taxon>
        <taxon>Dunaliellaceae</taxon>
        <taxon>Dunaliella</taxon>
    </lineage>
</organism>
<dbReference type="Pfam" id="PF22916">
    <property type="entry name" value="UTP25_NTPase-like"/>
    <property type="match status" value="1"/>
</dbReference>
<feature type="region of interest" description="Disordered" evidence="4">
    <location>
        <begin position="461"/>
        <end position="488"/>
    </location>
</feature>
<feature type="compositionally biased region" description="Basic and acidic residues" evidence="4">
    <location>
        <begin position="178"/>
        <end position="192"/>
    </location>
</feature>
<accession>A0A6S8JRR6</accession>
<comment type="similarity">
    <text evidence="2">Belongs to the UTP25 family.</text>
</comment>
<feature type="domain" description="UTP25 NTP hydrolase-like" evidence="6">
    <location>
        <begin position="419"/>
        <end position="734"/>
    </location>
</feature>
<keyword evidence="3" id="KW-0539">Nucleus</keyword>